<dbReference type="AlphaFoldDB" id="A0A2C6BZN6"/>
<protein>
    <submittedName>
        <fullName evidence="2">MBL fold hydrolase</fullName>
    </submittedName>
</protein>
<dbReference type="Pfam" id="PF12706">
    <property type="entry name" value="Lactamase_B_2"/>
    <property type="match status" value="1"/>
</dbReference>
<dbReference type="EMBL" id="NIRM01000001">
    <property type="protein sequence ID" value="PHI09661.1"/>
    <property type="molecule type" value="Genomic_DNA"/>
</dbReference>
<dbReference type="Gene3D" id="3.60.15.10">
    <property type="entry name" value="Ribonuclease Z/Hydroxyacylglutathione hydrolase-like"/>
    <property type="match status" value="2"/>
</dbReference>
<dbReference type="Pfam" id="PF07521">
    <property type="entry name" value="RMMBL"/>
    <property type="match status" value="1"/>
</dbReference>
<dbReference type="RefSeq" id="WP_099010566.1">
    <property type="nucleotide sequence ID" value="NZ_CP077154.1"/>
</dbReference>
<dbReference type="Proteomes" id="UP000221504">
    <property type="component" value="Unassembled WGS sequence"/>
</dbReference>
<dbReference type="PANTHER" id="PTHR43694">
    <property type="entry name" value="RIBONUCLEASE J"/>
    <property type="match status" value="1"/>
</dbReference>
<evidence type="ECO:0000259" key="1">
    <source>
        <dbReference type="SMART" id="SM00849"/>
    </source>
</evidence>
<comment type="caution">
    <text evidence="2">The sequence shown here is derived from an EMBL/GenBank/DDBJ whole genome shotgun (WGS) entry which is preliminary data.</text>
</comment>
<evidence type="ECO:0000313" key="3">
    <source>
        <dbReference type="Proteomes" id="UP000221504"/>
    </source>
</evidence>
<dbReference type="SUPFAM" id="SSF56281">
    <property type="entry name" value="Metallo-hydrolase/oxidoreductase"/>
    <property type="match status" value="1"/>
</dbReference>
<name>A0A2C6BZN6_FUSNP</name>
<dbReference type="InterPro" id="IPR036866">
    <property type="entry name" value="RibonucZ/Hydroxyglut_hydro"/>
</dbReference>
<dbReference type="SMART" id="SM00849">
    <property type="entry name" value="Lactamase_B"/>
    <property type="match status" value="1"/>
</dbReference>
<dbReference type="InterPro" id="IPR011108">
    <property type="entry name" value="RMMBL"/>
</dbReference>
<dbReference type="GO" id="GO:0016787">
    <property type="term" value="F:hydrolase activity"/>
    <property type="evidence" value="ECO:0007669"/>
    <property type="project" value="UniProtKB-KW"/>
</dbReference>
<keyword evidence="2" id="KW-0378">Hydrolase</keyword>
<feature type="domain" description="Metallo-beta-lactamase" evidence="1">
    <location>
        <begin position="13"/>
        <end position="183"/>
    </location>
</feature>
<dbReference type="InterPro" id="IPR001279">
    <property type="entry name" value="Metallo-B-lactamas"/>
</dbReference>
<organism evidence="2 3">
    <name type="scientific">Fusobacterium nucleatum subsp. polymorphum</name>
    <name type="common">Fusobacterium polymorphum</name>
    <dbReference type="NCBI Taxonomy" id="76857"/>
    <lineage>
        <taxon>Bacteria</taxon>
        <taxon>Fusobacteriati</taxon>
        <taxon>Fusobacteriota</taxon>
        <taxon>Fusobacteriia</taxon>
        <taxon>Fusobacteriales</taxon>
        <taxon>Fusobacteriaceae</taxon>
        <taxon>Fusobacterium</taxon>
    </lineage>
</organism>
<sequence>MEVIIHRGTRQIGGCSTEIRTKSTRIFIDFGAELEIKNPNNLDIEGLTFGESNCDGVLFTHYHGDHIGLIGKINENISIFMGSLTKKILLMQKIENTSRISKNIKTFEQGKSFYIGDIKITPFMIDHSAFDSYMFLIEAEGKKILHTGDFRNHGFRGKGLEKILDKFVGNIDLLISEGTVLNHNNRKNMTEYELSQKAKEILREYKYIFIVVASTNFDRLAAFSSEIPRGKYLLCDSYQKNLLDVVVKDTKKFTSLYQFSKVLVYNKNLDEKINKYGFCMFVRLGNYSHKKFMEKYKNEKTVVIYSMWKGYLENEKNKDFLKGFEYKELHTSGHADFSALKMVLEKTNPKKIIPIHTENPEGFKEIYNNNILILPNDKEIITI</sequence>
<gene>
    <name evidence="2" type="ORF">CBG52_00015</name>
</gene>
<reference evidence="2 3" key="1">
    <citation type="submission" date="2017-06" db="EMBL/GenBank/DDBJ databases">
        <title>Draft genome sequence of Fusobacterium nucleatum subsp. polymorphum KCOM 1267 (=ChDC F290).</title>
        <authorList>
            <person name="Kook J.-K."/>
            <person name="Park S.-N."/>
            <person name="Lim Y.K."/>
            <person name="Roh H."/>
        </authorList>
    </citation>
    <scope>NUCLEOTIDE SEQUENCE [LARGE SCALE GENOMIC DNA]</scope>
    <source>
        <strain evidence="3">KCOM 1267(ChDC F290)</strain>
    </source>
</reference>
<dbReference type="PANTHER" id="PTHR43694:SF1">
    <property type="entry name" value="RIBONUCLEASE J"/>
    <property type="match status" value="1"/>
</dbReference>
<accession>A0A2C6BZN6</accession>
<dbReference type="CDD" id="cd07732">
    <property type="entry name" value="metallo-hydrolase-like_MBL-fold"/>
    <property type="match status" value="1"/>
</dbReference>
<evidence type="ECO:0000313" key="2">
    <source>
        <dbReference type="EMBL" id="PHI09661.1"/>
    </source>
</evidence>
<proteinExistence type="predicted"/>